<sequence length="43" mass="4825">MIATIILSGLIFGYGTRVVYRMVKKDHCSDCHSSCPVKHEEAK</sequence>
<dbReference type="RefSeq" id="WP_010747544.1">
    <property type="nucleotide sequence ID" value="NZ_BJMG01000019.1"/>
</dbReference>
<dbReference type="EMBL" id="QRMZ01000010">
    <property type="protein sequence ID" value="RHK06373.1"/>
    <property type="molecule type" value="Genomic_DNA"/>
</dbReference>
<dbReference type="Proteomes" id="UP001253851">
    <property type="component" value="Unassembled WGS sequence"/>
</dbReference>
<dbReference type="GeneID" id="41047517"/>
<dbReference type="OrthoDB" id="2229043at2"/>
<dbReference type="EMBL" id="JARQDZ010000010">
    <property type="protein sequence ID" value="MDT2983911.1"/>
    <property type="molecule type" value="Genomic_DNA"/>
</dbReference>
<evidence type="ECO:0000313" key="6">
    <source>
        <dbReference type="Proteomes" id="UP000422837"/>
    </source>
</evidence>
<evidence type="ECO:0000313" key="2">
    <source>
        <dbReference type="EMBL" id="MDT2983911.1"/>
    </source>
</evidence>
<organism evidence="4 5">
    <name type="scientific">Enterococcus casseliflavus</name>
    <name type="common">Enterococcus flavescens</name>
    <dbReference type="NCBI Taxonomy" id="37734"/>
    <lineage>
        <taxon>Bacteria</taxon>
        <taxon>Bacillati</taxon>
        <taxon>Bacillota</taxon>
        <taxon>Bacilli</taxon>
        <taxon>Lactobacillales</taxon>
        <taxon>Enterococcaceae</taxon>
        <taxon>Enterococcus</taxon>
    </lineage>
</organism>
<evidence type="ECO:0000313" key="5">
    <source>
        <dbReference type="Proteomes" id="UP000286288"/>
    </source>
</evidence>
<evidence type="ECO:0000313" key="1">
    <source>
        <dbReference type="EMBL" id="MDT2965379.1"/>
    </source>
</evidence>
<reference evidence="1 7" key="3">
    <citation type="submission" date="2023-03" db="EMBL/GenBank/DDBJ databases">
        <authorList>
            <person name="Shen W."/>
            <person name="Cai J."/>
        </authorList>
    </citation>
    <scope>NUCLEOTIDE SEQUENCE</scope>
    <source>
        <strain evidence="2 7">B516</strain>
        <strain evidence="1">K72-2</strain>
    </source>
</reference>
<dbReference type="Proteomes" id="UP000286288">
    <property type="component" value="Unassembled WGS sequence"/>
</dbReference>
<evidence type="ECO:0000313" key="4">
    <source>
        <dbReference type="EMBL" id="RHK06373.1"/>
    </source>
</evidence>
<proteinExistence type="predicted"/>
<dbReference type="EMBL" id="JARQDV010000007">
    <property type="protein sequence ID" value="MDT2965379.1"/>
    <property type="molecule type" value="Genomic_DNA"/>
</dbReference>
<reference evidence="4 5" key="1">
    <citation type="submission" date="2018-08" db="EMBL/GenBank/DDBJ databases">
        <title>A genome reference for cultivated species of the human gut microbiota.</title>
        <authorList>
            <person name="Zou Y."/>
            <person name="Xue W."/>
            <person name="Luo G."/>
        </authorList>
    </citation>
    <scope>NUCLEOTIDE SEQUENCE [LARGE SCALE GENOMIC DNA]</scope>
    <source>
        <strain evidence="4 5">AF48-16</strain>
    </source>
</reference>
<reference evidence="3 6" key="2">
    <citation type="submission" date="2019-11" db="EMBL/GenBank/DDBJ databases">
        <title>Detection and genome characteristic of a blood enterococcus casselifavus isolate from Zhengzhou,china.</title>
        <authorList>
            <person name="Wen P."/>
        </authorList>
    </citation>
    <scope>NUCLEOTIDE SEQUENCE [LARGE SCALE GENOMIC DNA]</scope>
    <source>
        <strain evidence="3 6">EC291</strain>
    </source>
</reference>
<dbReference type="AlphaFoldDB" id="A0A1I1ZNG6"/>
<dbReference type="Proteomes" id="UP001268896">
    <property type="component" value="Unassembled WGS sequence"/>
</dbReference>
<name>A0A1I1ZNG6_ENTCA</name>
<dbReference type="Proteomes" id="UP000422837">
    <property type="component" value="Chromosome"/>
</dbReference>
<evidence type="ECO:0000313" key="7">
    <source>
        <dbReference type="Proteomes" id="UP001253851"/>
    </source>
</evidence>
<accession>A0A1I1ZNG6</accession>
<protein>
    <submittedName>
        <fullName evidence="4">FeoB-associated Cys-rich membrane protein</fullName>
    </submittedName>
</protein>
<evidence type="ECO:0000313" key="3">
    <source>
        <dbReference type="EMBL" id="QGN28562.1"/>
    </source>
</evidence>
<dbReference type="EMBL" id="CP046123">
    <property type="protein sequence ID" value="QGN28562.1"/>
    <property type="molecule type" value="Genomic_DNA"/>
</dbReference>
<gene>
    <name evidence="4" type="ORF">DW084_08850</name>
    <name evidence="3" type="ORF">GFU50_03145</name>
    <name evidence="1" type="ORF">P7I32_12230</name>
    <name evidence="2" type="ORF">P7I34_14655</name>
</gene>